<feature type="domain" description="ABC transporter" evidence="9">
    <location>
        <begin position="29"/>
        <end position="259"/>
    </location>
</feature>
<dbReference type="GO" id="GO:0005524">
    <property type="term" value="F:ATP binding"/>
    <property type="evidence" value="ECO:0007669"/>
    <property type="project" value="UniProtKB-KW"/>
</dbReference>
<protein>
    <recommendedName>
        <fullName evidence="8">Spermidine/putrescine import ATP-binding protein PotA</fullName>
        <ecNumber evidence="8">7.6.2.11</ecNumber>
    </recommendedName>
</protein>
<evidence type="ECO:0000256" key="2">
    <source>
        <dbReference type="ARBA" id="ARBA00022475"/>
    </source>
</evidence>
<dbReference type="SUPFAM" id="SSF52540">
    <property type="entry name" value="P-loop containing nucleoside triphosphate hydrolases"/>
    <property type="match status" value="1"/>
</dbReference>
<dbReference type="InterPro" id="IPR027417">
    <property type="entry name" value="P-loop_NTPase"/>
</dbReference>
<dbReference type="PROSITE" id="PS50893">
    <property type="entry name" value="ABC_TRANSPORTER_2"/>
    <property type="match status" value="1"/>
</dbReference>
<evidence type="ECO:0000256" key="1">
    <source>
        <dbReference type="ARBA" id="ARBA00022448"/>
    </source>
</evidence>
<keyword evidence="5 8" id="KW-0067">ATP-binding</keyword>
<dbReference type="InterPro" id="IPR050093">
    <property type="entry name" value="ABC_SmlMolc_Importer"/>
</dbReference>
<dbReference type="RefSeq" id="WP_309388944.1">
    <property type="nucleotide sequence ID" value="NZ_JADBEO010000005.1"/>
</dbReference>
<dbReference type="PANTHER" id="PTHR42781">
    <property type="entry name" value="SPERMIDINE/PUTRESCINE IMPORT ATP-BINDING PROTEIN POTA"/>
    <property type="match status" value="1"/>
</dbReference>
<dbReference type="InterPro" id="IPR017879">
    <property type="entry name" value="PotA_ATP-bd"/>
</dbReference>
<dbReference type="Proteomes" id="UP001181622">
    <property type="component" value="Unassembled WGS sequence"/>
</dbReference>
<dbReference type="PROSITE" id="PS00211">
    <property type="entry name" value="ABC_TRANSPORTER_1"/>
    <property type="match status" value="1"/>
</dbReference>
<evidence type="ECO:0000313" key="11">
    <source>
        <dbReference type="Proteomes" id="UP001181622"/>
    </source>
</evidence>
<evidence type="ECO:0000256" key="7">
    <source>
        <dbReference type="ARBA" id="ARBA00023136"/>
    </source>
</evidence>
<sequence length="388" mass="42683">MALKPAQKALGPIRRSFAPWLDPSAVPLIRFENIVKRFGDFTAVDDVSLDIHQREFFSLLGPSGCGKTTLMRMLAGFEHPTSGRITLAGEDLAGVPPYRRPVNMMFQSYALFPHMTVEQNVAFGLKQDGLPKPEIAARVAEMLRLVKLEPFAKRKPHQLSGGQRQRVALARSIAKRPKVLLLDEPLGALDKKLREETQFELMDLQMELGLTFLIVTHDQEEAMTVSDRIGVMNHGKLVQVATPGEIYEQPNCRYVADFIGNINLIEGVVESAGGGEVRVTGEDTPGAFVCAAEAGPAPGSKVALAVRPEKMRVSLDAPPADANNVLQGEVWDLAYMGDWTVLLIKIDGSEKVLRVSRANMTRTEARPIAWDDRVHVWFAPDAAVLLTS</sequence>
<comment type="similarity">
    <text evidence="8">Belongs to the ABC transporter superfamily. Spermidine/putrescine importer (TC 3.A.1.11.1) family.</text>
</comment>
<dbReference type="InterPro" id="IPR003593">
    <property type="entry name" value="AAA+_ATPase"/>
</dbReference>
<dbReference type="CDD" id="cd03300">
    <property type="entry name" value="ABC_PotA_N"/>
    <property type="match status" value="1"/>
</dbReference>
<dbReference type="NCBIfam" id="TIGR01187">
    <property type="entry name" value="potA"/>
    <property type="match status" value="1"/>
</dbReference>
<evidence type="ECO:0000256" key="6">
    <source>
        <dbReference type="ARBA" id="ARBA00022967"/>
    </source>
</evidence>
<accession>A0ABU1DCB4</accession>
<gene>
    <name evidence="8" type="primary">potA</name>
    <name evidence="10" type="ORF">IHQ68_03650</name>
</gene>
<reference evidence="10" key="1">
    <citation type="submission" date="2020-10" db="EMBL/GenBank/DDBJ databases">
        <authorList>
            <person name="Abbas A."/>
            <person name="Razzaq R."/>
            <person name="Waqas M."/>
            <person name="Abbas N."/>
            <person name="Nielsen T.K."/>
            <person name="Hansen L.H."/>
            <person name="Hussain S."/>
            <person name="Shahid M."/>
        </authorList>
    </citation>
    <scope>NUCLEOTIDE SEQUENCE</scope>
    <source>
        <strain evidence="10">S14</strain>
    </source>
</reference>
<dbReference type="EMBL" id="JADBEO010000005">
    <property type="protein sequence ID" value="MDR4305717.1"/>
    <property type="molecule type" value="Genomic_DNA"/>
</dbReference>
<comment type="function">
    <text evidence="8">Part of the ABC transporter complex PotABCD involved in spermidine/putrescine import. Responsible for energy coupling to the transport system.</text>
</comment>
<name>A0ABU1DCB4_9HYPH</name>
<evidence type="ECO:0000256" key="5">
    <source>
        <dbReference type="ARBA" id="ARBA00022840"/>
    </source>
</evidence>
<dbReference type="InterPro" id="IPR008995">
    <property type="entry name" value="Mo/tungstate-bd_C_term_dom"/>
</dbReference>
<dbReference type="SMART" id="SM00382">
    <property type="entry name" value="AAA"/>
    <property type="match status" value="1"/>
</dbReference>
<dbReference type="PANTHER" id="PTHR42781:SF5">
    <property type="entry name" value="PUTRESCINE TRANSPORT ATP-BINDING PROTEIN POTG"/>
    <property type="match status" value="1"/>
</dbReference>
<keyword evidence="6 8" id="KW-1278">Translocase</keyword>
<dbReference type="Gene3D" id="3.40.50.300">
    <property type="entry name" value="P-loop containing nucleotide triphosphate hydrolases"/>
    <property type="match status" value="1"/>
</dbReference>
<dbReference type="Pfam" id="PF00005">
    <property type="entry name" value="ABC_tran"/>
    <property type="match status" value="1"/>
</dbReference>
<evidence type="ECO:0000256" key="8">
    <source>
        <dbReference type="RuleBase" id="RU364083"/>
    </source>
</evidence>
<evidence type="ECO:0000259" key="9">
    <source>
        <dbReference type="PROSITE" id="PS50893"/>
    </source>
</evidence>
<keyword evidence="1 8" id="KW-0813">Transport</keyword>
<dbReference type="Gene3D" id="2.40.50.100">
    <property type="match status" value="1"/>
</dbReference>
<keyword evidence="2 8" id="KW-1003">Cell membrane</keyword>
<keyword evidence="11" id="KW-1185">Reference proteome</keyword>
<evidence type="ECO:0000313" key="10">
    <source>
        <dbReference type="EMBL" id="MDR4305717.1"/>
    </source>
</evidence>
<comment type="caution">
    <text evidence="10">The sequence shown here is derived from an EMBL/GenBank/DDBJ whole genome shotgun (WGS) entry which is preliminary data.</text>
</comment>
<organism evidence="10 11">
    <name type="scientific">Chelatococcus sambhunathii</name>
    <dbReference type="NCBI Taxonomy" id="363953"/>
    <lineage>
        <taxon>Bacteria</taxon>
        <taxon>Pseudomonadati</taxon>
        <taxon>Pseudomonadota</taxon>
        <taxon>Alphaproteobacteria</taxon>
        <taxon>Hyphomicrobiales</taxon>
        <taxon>Chelatococcaceae</taxon>
        <taxon>Chelatococcus</taxon>
    </lineage>
</organism>
<evidence type="ECO:0000256" key="3">
    <source>
        <dbReference type="ARBA" id="ARBA00022519"/>
    </source>
</evidence>
<keyword evidence="3" id="KW-0997">Cell inner membrane</keyword>
<keyword evidence="7 8" id="KW-0472">Membrane</keyword>
<keyword evidence="4 8" id="KW-0547">Nucleotide-binding</keyword>
<dbReference type="InterPro" id="IPR017871">
    <property type="entry name" value="ABC_transporter-like_CS"/>
</dbReference>
<comment type="catalytic activity">
    <reaction evidence="8">
        <text>ATP + H2O + polyamine-[polyamine-binding protein]Side 1 = ADP + phosphate + polyamineSide 2 + [polyamine-binding protein]Side 1.</text>
        <dbReference type="EC" id="7.6.2.11"/>
    </reaction>
</comment>
<dbReference type="EC" id="7.6.2.11" evidence="8"/>
<proteinExistence type="inferred from homology"/>
<evidence type="ECO:0000256" key="4">
    <source>
        <dbReference type="ARBA" id="ARBA00022741"/>
    </source>
</evidence>
<dbReference type="Pfam" id="PF08402">
    <property type="entry name" value="TOBE_2"/>
    <property type="match status" value="1"/>
</dbReference>
<dbReference type="InterPro" id="IPR003439">
    <property type="entry name" value="ABC_transporter-like_ATP-bd"/>
</dbReference>
<comment type="subunit">
    <text evidence="8">The complex is composed of two ATP-binding proteins (PotA), two transmembrane proteins (PotB and PotC) and a solute-binding protein (PotD).</text>
</comment>
<dbReference type="InterPro" id="IPR005893">
    <property type="entry name" value="PotA-like"/>
</dbReference>
<dbReference type="SUPFAM" id="SSF50331">
    <property type="entry name" value="MOP-like"/>
    <property type="match status" value="1"/>
</dbReference>
<dbReference type="InterPro" id="IPR013611">
    <property type="entry name" value="Transp-assoc_OB_typ2"/>
</dbReference>